<gene>
    <name evidence="3" type="ORF">EJ08DRAFT_582579</name>
</gene>
<dbReference type="InterPro" id="IPR050542">
    <property type="entry name" value="Glycosyl_Hydrlase18_Chitinase"/>
</dbReference>
<dbReference type="Pfam" id="PF00704">
    <property type="entry name" value="Glyco_hydro_18"/>
    <property type="match status" value="1"/>
</dbReference>
<dbReference type="Proteomes" id="UP000800235">
    <property type="component" value="Unassembled WGS sequence"/>
</dbReference>
<dbReference type="InterPro" id="IPR009060">
    <property type="entry name" value="UBA-like_sf"/>
</dbReference>
<dbReference type="InterPro" id="IPR017853">
    <property type="entry name" value="GH"/>
</dbReference>
<dbReference type="SMART" id="SM00165">
    <property type="entry name" value="UBA"/>
    <property type="match status" value="1"/>
</dbReference>
<organism evidence="3 4">
    <name type="scientific">Tothia fuscella</name>
    <dbReference type="NCBI Taxonomy" id="1048955"/>
    <lineage>
        <taxon>Eukaryota</taxon>
        <taxon>Fungi</taxon>
        <taxon>Dikarya</taxon>
        <taxon>Ascomycota</taxon>
        <taxon>Pezizomycotina</taxon>
        <taxon>Dothideomycetes</taxon>
        <taxon>Pleosporomycetidae</taxon>
        <taxon>Venturiales</taxon>
        <taxon>Cylindrosympodiaceae</taxon>
        <taxon>Tothia</taxon>
    </lineage>
</organism>
<accession>A0A9P4P0A2</accession>
<dbReference type="GO" id="GO:0005975">
    <property type="term" value="P:carbohydrate metabolic process"/>
    <property type="evidence" value="ECO:0007669"/>
    <property type="project" value="InterPro"/>
</dbReference>
<evidence type="ECO:0000313" key="3">
    <source>
        <dbReference type="EMBL" id="KAF2434369.1"/>
    </source>
</evidence>
<comment type="caution">
    <text evidence="3">The sequence shown here is derived from an EMBL/GenBank/DDBJ whole genome shotgun (WGS) entry which is preliminary data.</text>
</comment>
<dbReference type="Gene3D" id="1.10.8.10">
    <property type="entry name" value="DNA helicase RuvA subunit, C-terminal domain"/>
    <property type="match status" value="1"/>
</dbReference>
<keyword evidence="3" id="KW-0378">Hydrolase</keyword>
<dbReference type="InterPro" id="IPR015940">
    <property type="entry name" value="UBA"/>
</dbReference>
<proteinExistence type="predicted"/>
<name>A0A9P4P0A2_9PEZI</name>
<dbReference type="PANTHER" id="PTHR45708:SF60">
    <property type="entry name" value="III CHITINASE, PUTATIVE (AFU_ORTHOLOGUE AFUA_5G03850)-RELATED"/>
    <property type="match status" value="1"/>
</dbReference>
<dbReference type="Gene3D" id="3.20.20.80">
    <property type="entry name" value="Glycosidases"/>
    <property type="match status" value="1"/>
</dbReference>
<feature type="domain" description="GH18" evidence="2">
    <location>
        <begin position="4"/>
        <end position="316"/>
    </location>
</feature>
<reference evidence="3" key="1">
    <citation type="journal article" date="2020" name="Stud. Mycol.">
        <title>101 Dothideomycetes genomes: a test case for predicting lifestyles and emergence of pathogens.</title>
        <authorList>
            <person name="Haridas S."/>
            <person name="Albert R."/>
            <person name="Binder M."/>
            <person name="Bloem J."/>
            <person name="Labutti K."/>
            <person name="Salamov A."/>
            <person name="Andreopoulos B."/>
            <person name="Baker S."/>
            <person name="Barry K."/>
            <person name="Bills G."/>
            <person name="Bluhm B."/>
            <person name="Cannon C."/>
            <person name="Castanera R."/>
            <person name="Culley D."/>
            <person name="Daum C."/>
            <person name="Ezra D."/>
            <person name="Gonzalez J."/>
            <person name="Henrissat B."/>
            <person name="Kuo A."/>
            <person name="Liang C."/>
            <person name="Lipzen A."/>
            <person name="Lutzoni F."/>
            <person name="Magnuson J."/>
            <person name="Mondo S."/>
            <person name="Nolan M."/>
            <person name="Ohm R."/>
            <person name="Pangilinan J."/>
            <person name="Park H.-J."/>
            <person name="Ramirez L."/>
            <person name="Alfaro M."/>
            <person name="Sun H."/>
            <person name="Tritt A."/>
            <person name="Yoshinaga Y."/>
            <person name="Zwiers L.-H."/>
            <person name="Turgeon B."/>
            <person name="Goodwin S."/>
            <person name="Spatafora J."/>
            <person name="Crous P."/>
            <person name="Grigoriev I."/>
        </authorList>
    </citation>
    <scope>NUCLEOTIDE SEQUENCE</scope>
    <source>
        <strain evidence="3">CBS 130266</strain>
    </source>
</reference>
<feature type="domain" description="UBA" evidence="1">
    <location>
        <begin position="369"/>
        <end position="409"/>
    </location>
</feature>
<evidence type="ECO:0000259" key="2">
    <source>
        <dbReference type="PROSITE" id="PS51910"/>
    </source>
</evidence>
<dbReference type="OrthoDB" id="3012298at2759"/>
<protein>
    <submittedName>
        <fullName evidence="3">Glycoside hydrolase</fullName>
    </submittedName>
</protein>
<dbReference type="AlphaFoldDB" id="A0A9P4P0A2"/>
<dbReference type="EMBL" id="MU007017">
    <property type="protein sequence ID" value="KAF2434369.1"/>
    <property type="molecule type" value="Genomic_DNA"/>
</dbReference>
<dbReference type="PROSITE" id="PS50030">
    <property type="entry name" value="UBA"/>
    <property type="match status" value="1"/>
</dbReference>
<dbReference type="InterPro" id="IPR001223">
    <property type="entry name" value="Glyco_hydro18_cat"/>
</dbReference>
<dbReference type="PANTHER" id="PTHR45708">
    <property type="entry name" value="ENDOCHITINASE"/>
    <property type="match status" value="1"/>
</dbReference>
<dbReference type="Pfam" id="PF00627">
    <property type="entry name" value="UBA"/>
    <property type="match status" value="1"/>
</dbReference>
<evidence type="ECO:0000259" key="1">
    <source>
        <dbReference type="PROSITE" id="PS50030"/>
    </source>
</evidence>
<dbReference type="GO" id="GO:0004568">
    <property type="term" value="F:chitinase activity"/>
    <property type="evidence" value="ECO:0007669"/>
    <property type="project" value="TreeGrafter"/>
</dbReference>
<dbReference type="SUPFAM" id="SSF51445">
    <property type="entry name" value="(Trans)glycosidases"/>
    <property type="match status" value="1"/>
</dbReference>
<sequence>MTLPRLILYQQTHIANNVTPVSLLPLLEYNTGVTHIYIAAIHLNDQPGHITLNDHPLDHERHDQMWREVKELQDNGVAVMGMLGGAAAGSYMKLQTNFEAFYTPLCKLFKHYKLQGIDLDIEEVCSLDLTRKLIMRFKKDFGPSFIVTLAPVAGAMQPYTQLIKSFTRRLIHGDYSGTTDLIRAFIKPEILKSKLNLSGFNHFALEASEAGKLVDWYNVQFYCNHGDASNAMGIHNMVSAGWDPKKLVLGVVVAPDAGAGYVPNNVLIGNTIADLKRTYGNTGFGGIMGWEYALANRNTGRPWEWVREMGEALGRVSGSREKSEKCESCVPVVLGNADITVPVVPLEDVGQQSLPERAKEGEGSAGESTVNDADAQKLVEMGFERPEAIAALEAMDGDVAAAAGLLFGDD</sequence>
<keyword evidence="4" id="KW-1185">Reference proteome</keyword>
<evidence type="ECO:0000313" key="4">
    <source>
        <dbReference type="Proteomes" id="UP000800235"/>
    </source>
</evidence>
<dbReference type="GO" id="GO:0005576">
    <property type="term" value="C:extracellular region"/>
    <property type="evidence" value="ECO:0007669"/>
    <property type="project" value="TreeGrafter"/>
</dbReference>
<dbReference type="PROSITE" id="PS51910">
    <property type="entry name" value="GH18_2"/>
    <property type="match status" value="1"/>
</dbReference>
<dbReference type="SUPFAM" id="SSF46934">
    <property type="entry name" value="UBA-like"/>
    <property type="match status" value="1"/>
</dbReference>